<gene>
    <name evidence="1" type="ORF">JAO71_12080</name>
</gene>
<dbReference type="RefSeq" id="WP_162874902.1">
    <property type="nucleotide sequence ID" value="NZ_JAEMEF010000011.1"/>
</dbReference>
<proteinExistence type="predicted"/>
<evidence type="ECO:0000313" key="1">
    <source>
        <dbReference type="EMBL" id="MBL7560537.1"/>
    </source>
</evidence>
<organism evidence="1 2">
    <name type="scientific">Olleya sediminilitoris</name>
    <dbReference type="NCBI Taxonomy" id="2795739"/>
    <lineage>
        <taxon>Bacteria</taxon>
        <taxon>Pseudomonadati</taxon>
        <taxon>Bacteroidota</taxon>
        <taxon>Flavobacteriia</taxon>
        <taxon>Flavobacteriales</taxon>
        <taxon>Flavobacteriaceae</taxon>
    </lineage>
</organism>
<dbReference type="EMBL" id="JAEMEF010000011">
    <property type="protein sequence ID" value="MBL7560537.1"/>
    <property type="molecule type" value="Genomic_DNA"/>
</dbReference>
<protein>
    <submittedName>
        <fullName evidence="1">Uncharacterized protein</fullName>
    </submittedName>
</protein>
<reference evidence="1 2" key="1">
    <citation type="submission" date="2020-12" db="EMBL/GenBank/DDBJ databases">
        <title>Olleya sediminilitoris sp. nov., isolated from a tidal flat.</title>
        <authorList>
            <person name="Park S."/>
            <person name="Yoon J.-H."/>
        </authorList>
    </citation>
    <scope>NUCLEOTIDE SEQUENCE [LARGE SCALE GENOMIC DNA]</scope>
    <source>
        <strain evidence="1 2">YSTF-M6</strain>
    </source>
</reference>
<comment type="caution">
    <text evidence="1">The sequence shown here is derived from an EMBL/GenBank/DDBJ whole genome shotgun (WGS) entry which is preliminary data.</text>
</comment>
<keyword evidence="2" id="KW-1185">Reference proteome</keyword>
<sequence>MKRITFVLLGMIAIVAYLLTTTQKMETKIVHSEKVSANKQHANYYLK</sequence>
<accession>A0ABS1WN39</accession>
<name>A0ABS1WN39_9FLAO</name>
<dbReference type="Proteomes" id="UP000605013">
    <property type="component" value="Unassembled WGS sequence"/>
</dbReference>
<evidence type="ECO:0000313" key="2">
    <source>
        <dbReference type="Proteomes" id="UP000605013"/>
    </source>
</evidence>